<dbReference type="RefSeq" id="WP_141446963.1">
    <property type="nucleotide sequence ID" value="NZ_CP041217.1"/>
</dbReference>
<evidence type="ECO:0000259" key="6">
    <source>
        <dbReference type="Pfam" id="PF00728"/>
    </source>
</evidence>
<protein>
    <submittedName>
        <fullName evidence="8">Family 20 glycosylhydrolase</fullName>
    </submittedName>
</protein>
<evidence type="ECO:0000256" key="3">
    <source>
        <dbReference type="ARBA" id="ARBA00023295"/>
    </source>
</evidence>
<dbReference type="EMBL" id="CP041217">
    <property type="protein sequence ID" value="QDH20461.1"/>
    <property type="molecule type" value="Genomic_DNA"/>
</dbReference>
<proteinExistence type="inferred from homology"/>
<reference evidence="8 9" key="1">
    <citation type="submission" date="2019-06" db="EMBL/GenBank/DDBJ databases">
        <title>Saccharibacillus brassicae sp. nov., an endophytic bacterium isolated from Chinese cabbage seeds (Brassica pekinensis).</title>
        <authorList>
            <person name="Jiang L."/>
            <person name="Lee J."/>
            <person name="Kim S.W."/>
        </authorList>
    </citation>
    <scope>NUCLEOTIDE SEQUENCE [LARGE SCALE GENOMIC DNA]</scope>
    <source>
        <strain evidence="9">KCTC 43072 / ATSA2</strain>
    </source>
</reference>
<dbReference type="InterPro" id="IPR029018">
    <property type="entry name" value="Hex-like_dom2"/>
</dbReference>
<dbReference type="CDD" id="cd06564">
    <property type="entry name" value="GH20_DspB_LnbB-like"/>
    <property type="match status" value="1"/>
</dbReference>
<evidence type="ECO:0000256" key="1">
    <source>
        <dbReference type="ARBA" id="ARBA00006285"/>
    </source>
</evidence>
<evidence type="ECO:0000256" key="2">
    <source>
        <dbReference type="ARBA" id="ARBA00022801"/>
    </source>
</evidence>
<dbReference type="Gene3D" id="3.20.20.80">
    <property type="entry name" value="Glycosidases"/>
    <property type="match status" value="1"/>
</dbReference>
<gene>
    <name evidence="8" type="ORF">FFV09_06055</name>
</gene>
<dbReference type="GO" id="GO:0004563">
    <property type="term" value="F:beta-N-acetylhexosaminidase activity"/>
    <property type="evidence" value="ECO:0007669"/>
    <property type="project" value="InterPro"/>
</dbReference>
<dbReference type="InterPro" id="IPR015882">
    <property type="entry name" value="HEX_bac_N"/>
</dbReference>
<dbReference type="Pfam" id="PF00728">
    <property type="entry name" value="Glyco_hydro_20"/>
    <property type="match status" value="1"/>
</dbReference>
<feature type="active site" description="Proton donor" evidence="4">
    <location>
        <position position="297"/>
    </location>
</feature>
<evidence type="ECO:0000259" key="7">
    <source>
        <dbReference type="Pfam" id="PF02838"/>
    </source>
</evidence>
<feature type="region of interest" description="Disordered" evidence="5">
    <location>
        <begin position="1"/>
        <end position="23"/>
    </location>
</feature>
<keyword evidence="9" id="KW-1185">Reference proteome</keyword>
<dbReference type="AlphaFoldDB" id="A0A4Y6UVS6"/>
<dbReference type="Gene3D" id="3.30.379.10">
    <property type="entry name" value="Chitobiase/beta-hexosaminidase domain 2-like"/>
    <property type="match status" value="1"/>
</dbReference>
<feature type="domain" description="Glycoside hydrolase family 20 catalytic" evidence="6">
    <location>
        <begin position="153"/>
        <end position="486"/>
    </location>
</feature>
<accession>A0A4Y6UVS6</accession>
<evidence type="ECO:0000313" key="8">
    <source>
        <dbReference type="EMBL" id="QDH20461.1"/>
    </source>
</evidence>
<organism evidence="8 9">
    <name type="scientific">Saccharibacillus brassicae</name>
    <dbReference type="NCBI Taxonomy" id="2583377"/>
    <lineage>
        <taxon>Bacteria</taxon>
        <taxon>Bacillati</taxon>
        <taxon>Bacillota</taxon>
        <taxon>Bacilli</taxon>
        <taxon>Bacillales</taxon>
        <taxon>Paenibacillaceae</taxon>
        <taxon>Saccharibacillus</taxon>
    </lineage>
</organism>
<feature type="domain" description="Beta-hexosaminidase bacterial type N-terminal" evidence="7">
    <location>
        <begin position="45"/>
        <end position="146"/>
    </location>
</feature>
<evidence type="ECO:0000313" key="9">
    <source>
        <dbReference type="Proteomes" id="UP000316968"/>
    </source>
</evidence>
<dbReference type="Pfam" id="PF02838">
    <property type="entry name" value="Glyco_hydro_20b"/>
    <property type="match status" value="1"/>
</dbReference>
<comment type="similarity">
    <text evidence="1">Belongs to the glycosyl hydrolase 20 family.</text>
</comment>
<dbReference type="InterPro" id="IPR025705">
    <property type="entry name" value="Beta_hexosaminidase_sua/sub"/>
</dbReference>
<keyword evidence="2 8" id="KW-0378">Hydrolase</keyword>
<dbReference type="PRINTS" id="PR00738">
    <property type="entry name" value="GLHYDRLASE20"/>
</dbReference>
<name>A0A4Y6UVS6_SACBS</name>
<dbReference type="PANTHER" id="PTHR43678:SF1">
    <property type="entry name" value="BETA-N-ACETYLHEXOSAMINIDASE"/>
    <property type="match status" value="1"/>
</dbReference>
<dbReference type="Proteomes" id="UP000316968">
    <property type="component" value="Chromosome"/>
</dbReference>
<dbReference type="SUPFAM" id="SSF51445">
    <property type="entry name" value="(Trans)glycosidases"/>
    <property type="match status" value="1"/>
</dbReference>
<dbReference type="SUPFAM" id="SSF55545">
    <property type="entry name" value="beta-N-acetylhexosaminidase-like domain"/>
    <property type="match status" value="1"/>
</dbReference>
<dbReference type="KEGG" id="saca:FFV09_06055"/>
<dbReference type="InterPro" id="IPR017853">
    <property type="entry name" value="GH"/>
</dbReference>
<dbReference type="InterPro" id="IPR015883">
    <property type="entry name" value="Glyco_hydro_20_cat"/>
</dbReference>
<dbReference type="GO" id="GO:0005975">
    <property type="term" value="P:carbohydrate metabolic process"/>
    <property type="evidence" value="ECO:0007669"/>
    <property type="project" value="InterPro"/>
</dbReference>
<dbReference type="InterPro" id="IPR052764">
    <property type="entry name" value="GH20_Enzymes"/>
</dbReference>
<dbReference type="PANTHER" id="PTHR43678">
    <property type="entry name" value="PUTATIVE (AFU_ORTHOLOGUE AFUA_2G00640)-RELATED"/>
    <property type="match status" value="1"/>
</dbReference>
<evidence type="ECO:0000256" key="4">
    <source>
        <dbReference type="PIRSR" id="PIRSR625705-1"/>
    </source>
</evidence>
<evidence type="ECO:0000256" key="5">
    <source>
        <dbReference type="SAM" id="MobiDB-lite"/>
    </source>
</evidence>
<keyword evidence="3" id="KW-0326">Glycosidase</keyword>
<dbReference type="OrthoDB" id="1098018at2"/>
<sequence length="507" mass="56315">MNSQIHDSGTVPGTRRYLMTEEGRWRPGPGSSLMIFRQDTGGAADEAELLLGVLEAAEDFRGKFAEVGAFAAPARIGVAREAKPGDLLIELGAVPGTVHPEAYRLDIGDFVTLTASDARAALHGLRTVRQLLSSGGGELEYGAIEDEPLVGERALHLDIGRKFYPQAWIMQRIGEMAELKLNTLQLHFSENEGFTFESERHPEVMSERYLTRAQIREIAEEARRHRITLIPSLDSPGHLGWALRNRPEWLLTDSEGRPAKGALDITNPEAVAFVLDLIDEYAELFAGSPYFHIGGDEFIDFGTFASYPQLGEYARETLGIEGGTEVDAYVAYLNTVAERLEAQGFTVRVWNDGLYRAGLEQRVLPKPSMQVTYWTKWDRKMASAQTFVDRGHELVNFNDAYFYYVLGEHAGYTYPTGDKIYGGWHPGLLPRVGENEPQEWALPYPDALLGCSFSVWSDKPEAQTIEAVAQGIREPLRAMAEKAWTGERRFADYAAFAAACEAAGLRS</sequence>